<dbReference type="InterPro" id="IPR012902">
    <property type="entry name" value="N_methyl_site"/>
</dbReference>
<gene>
    <name evidence="2" type="ORF">NPRO_09510</name>
</gene>
<dbReference type="AlphaFoldDB" id="A0A809S434"/>
<reference evidence="2" key="1">
    <citation type="journal article" name="DNA Res.">
        <title>The physiological potential of anammox bacteria as revealed by their core genome structure.</title>
        <authorList>
            <person name="Okubo T."/>
            <person name="Toyoda A."/>
            <person name="Fukuhara K."/>
            <person name="Uchiyama I."/>
            <person name="Harigaya Y."/>
            <person name="Kuroiwa M."/>
            <person name="Suzuki T."/>
            <person name="Murakami Y."/>
            <person name="Suwa Y."/>
            <person name="Takami H."/>
        </authorList>
    </citation>
    <scope>NUCLEOTIDE SEQUENCE</scope>
    <source>
        <strain evidence="2">317325-2</strain>
    </source>
</reference>
<accession>A0A809S434</accession>
<evidence type="ECO:0000256" key="1">
    <source>
        <dbReference type="SAM" id="Phobius"/>
    </source>
</evidence>
<evidence type="ECO:0000313" key="2">
    <source>
        <dbReference type="EMBL" id="BBO23356.1"/>
    </source>
</evidence>
<sequence>MRRQRGQTLVATMIVLVIISILAVVYFVGSGTGSTSARPDGKGQTTVGAALMKARDTECKQQLMQIRQAVQLGETVDGTFPSSIEAMRLGRDFETCPIGSEPYEYSSETGKVKCPHPGHGKY</sequence>
<dbReference type="Pfam" id="PF07963">
    <property type="entry name" value="N_methyl"/>
    <property type="match status" value="1"/>
</dbReference>
<organism evidence="2 3">
    <name type="scientific">Candidatus Nitrosymbiomonas proteolyticus</name>
    <dbReference type="NCBI Taxonomy" id="2608984"/>
    <lineage>
        <taxon>Bacteria</taxon>
        <taxon>Bacillati</taxon>
        <taxon>Armatimonadota</taxon>
        <taxon>Armatimonadota incertae sedis</taxon>
        <taxon>Candidatus Nitrosymbiomonas</taxon>
    </lineage>
</organism>
<dbReference type="Proteomes" id="UP000662873">
    <property type="component" value="Chromosome"/>
</dbReference>
<feature type="transmembrane region" description="Helical" evidence="1">
    <location>
        <begin position="9"/>
        <end position="29"/>
    </location>
</feature>
<keyword evidence="1" id="KW-0472">Membrane</keyword>
<dbReference type="EMBL" id="AP021858">
    <property type="protein sequence ID" value="BBO23356.1"/>
    <property type="molecule type" value="Genomic_DNA"/>
</dbReference>
<dbReference type="KEGG" id="npy:NPRO_09510"/>
<protein>
    <recommendedName>
        <fullName evidence="4">Type II secretion system protein</fullName>
    </recommendedName>
</protein>
<keyword evidence="1" id="KW-1133">Transmembrane helix</keyword>
<name>A0A809S434_9BACT</name>
<keyword evidence="1" id="KW-0812">Transmembrane</keyword>
<proteinExistence type="predicted"/>
<evidence type="ECO:0000313" key="3">
    <source>
        <dbReference type="Proteomes" id="UP000662873"/>
    </source>
</evidence>
<evidence type="ECO:0008006" key="4">
    <source>
        <dbReference type="Google" id="ProtNLM"/>
    </source>
</evidence>